<protein>
    <submittedName>
        <fullName evidence="1">Uncharacterized protein</fullName>
    </submittedName>
</protein>
<reference evidence="1" key="1">
    <citation type="submission" date="2023-11" db="EMBL/GenBank/DDBJ databases">
        <authorList>
            <person name="Poullet M."/>
        </authorList>
    </citation>
    <scope>NUCLEOTIDE SEQUENCE</scope>
    <source>
        <strain evidence="1">E1834</strain>
    </source>
</reference>
<accession>A0ACB0Y302</accession>
<name>A0ACB0Y302_MELEN</name>
<dbReference type="Proteomes" id="UP001497535">
    <property type="component" value="Unassembled WGS sequence"/>
</dbReference>
<organism evidence="1 2">
    <name type="scientific">Meloidogyne enterolobii</name>
    <name type="common">Root-knot nematode worm</name>
    <name type="synonym">Meloidogyne mayaguensis</name>
    <dbReference type="NCBI Taxonomy" id="390850"/>
    <lineage>
        <taxon>Eukaryota</taxon>
        <taxon>Metazoa</taxon>
        <taxon>Ecdysozoa</taxon>
        <taxon>Nematoda</taxon>
        <taxon>Chromadorea</taxon>
        <taxon>Rhabditida</taxon>
        <taxon>Tylenchina</taxon>
        <taxon>Tylenchomorpha</taxon>
        <taxon>Tylenchoidea</taxon>
        <taxon>Meloidogynidae</taxon>
        <taxon>Meloidogyninae</taxon>
        <taxon>Meloidogyne</taxon>
    </lineage>
</organism>
<dbReference type="EMBL" id="CAVMJV010000005">
    <property type="protein sequence ID" value="CAK5028952.1"/>
    <property type="molecule type" value="Genomic_DNA"/>
</dbReference>
<comment type="caution">
    <text evidence="1">The sequence shown here is derived from an EMBL/GenBank/DDBJ whole genome shotgun (WGS) entry which is preliminary data.</text>
</comment>
<gene>
    <name evidence="1" type="ORF">MENTE1834_LOCUS6764</name>
</gene>
<proteinExistence type="predicted"/>
<evidence type="ECO:0000313" key="2">
    <source>
        <dbReference type="Proteomes" id="UP001497535"/>
    </source>
</evidence>
<sequence>MFCLSDVRSMFKLNSDLFLNVLIVFGCFDGCFWNILIFVNVCFFSILFLQTL</sequence>
<keyword evidence="2" id="KW-1185">Reference proteome</keyword>
<evidence type="ECO:0000313" key="1">
    <source>
        <dbReference type="EMBL" id="CAK5028952.1"/>
    </source>
</evidence>